<protein>
    <submittedName>
        <fullName evidence="1">Uncharacterized protein</fullName>
    </submittedName>
</protein>
<keyword evidence="2" id="KW-1185">Reference proteome</keyword>
<gene>
    <name evidence="1" type="ORF">H2199_001126</name>
</gene>
<accession>A0ACC2ZL20</accession>
<dbReference type="EMBL" id="JAPDRP010000003">
    <property type="protein sequence ID" value="KAJ9648273.1"/>
    <property type="molecule type" value="Genomic_DNA"/>
</dbReference>
<proteinExistence type="predicted"/>
<dbReference type="Proteomes" id="UP001172680">
    <property type="component" value="Unassembled WGS sequence"/>
</dbReference>
<organism evidence="1 2">
    <name type="scientific">Coniosporium tulheliwenetii</name>
    <dbReference type="NCBI Taxonomy" id="3383036"/>
    <lineage>
        <taxon>Eukaryota</taxon>
        <taxon>Fungi</taxon>
        <taxon>Dikarya</taxon>
        <taxon>Ascomycota</taxon>
        <taxon>Pezizomycotina</taxon>
        <taxon>Dothideomycetes</taxon>
        <taxon>Dothideomycetes incertae sedis</taxon>
        <taxon>Coniosporium</taxon>
    </lineage>
</organism>
<evidence type="ECO:0000313" key="2">
    <source>
        <dbReference type="Proteomes" id="UP001172680"/>
    </source>
</evidence>
<reference evidence="1" key="1">
    <citation type="submission" date="2022-10" db="EMBL/GenBank/DDBJ databases">
        <title>Culturing micro-colonial fungi from biological soil crusts in the Mojave desert and describing Neophaeococcomyces mojavensis, and introducing the new genera and species Taxawa tesnikishii.</title>
        <authorList>
            <person name="Kurbessoian T."/>
            <person name="Stajich J.E."/>
        </authorList>
    </citation>
    <scope>NUCLEOTIDE SEQUENCE</scope>
    <source>
        <strain evidence="1">JES_115</strain>
    </source>
</reference>
<name>A0ACC2ZL20_9PEZI</name>
<sequence>MSVLHQQYPTAVPSGYNAHTRDPYTLPHGAHAAARAAGAASTHGKLHKRANSASSIHSPASPQSDAFSFKRSDTPRVTYEESVDEYNLTNTMSSIAKPAATKIKPYLRKLSLKDANTLDLSRPAAENESLAGLGIHDYGTGSRSVSDVSFAHATSRTRHNRSMSATSQFSTASGGLRQPTAAYVHPMRQTPRPYTPPISKSYSASNLVGEDVDEAEDIVAGQDMMYRSRTFDVNRRSRSPSAPPPNTLPPLPPLQIPSIPSSASMTRLGSHSQTSLHSSTPTGRPRKSTVASIETCTSTSSRPSVDKAFSFIRGRDAPVDPESRAASIRAARIAYKEKEEAKDRKAEKEALKKQDKDSRKLAKREYRQRSKSTVDERRTRTRTLSGSETVGSAPVGGRKYSDYTPAHTLSLPAYVPTGAPPRGPRAQPERGSRKKASSGWLSFITWLRTRLLKLGRKLHLAS</sequence>
<evidence type="ECO:0000313" key="1">
    <source>
        <dbReference type="EMBL" id="KAJ9648273.1"/>
    </source>
</evidence>
<comment type="caution">
    <text evidence="1">The sequence shown here is derived from an EMBL/GenBank/DDBJ whole genome shotgun (WGS) entry which is preliminary data.</text>
</comment>